<dbReference type="InterPro" id="IPR036038">
    <property type="entry name" value="Aminotransferase-like"/>
</dbReference>
<reference evidence="2 3" key="1">
    <citation type="submission" date="2020-08" db="EMBL/GenBank/DDBJ databases">
        <title>Genomic Encyclopedia of Type Strains, Phase III (KMG-III): the genomes of soil and plant-associated and newly described type strains.</title>
        <authorList>
            <person name="Whitman W."/>
        </authorList>
    </citation>
    <scope>NUCLEOTIDE SEQUENCE [LARGE SCALE GENOMIC DNA]</scope>
    <source>
        <strain evidence="2 3">CECT 8075</strain>
    </source>
</reference>
<dbReference type="Pfam" id="PF01063">
    <property type="entry name" value="Aminotran_4"/>
    <property type="match status" value="1"/>
</dbReference>
<comment type="caution">
    <text evidence="2">The sequence shown here is derived from an EMBL/GenBank/DDBJ whole genome shotgun (WGS) entry which is preliminary data.</text>
</comment>
<dbReference type="InterPro" id="IPR043132">
    <property type="entry name" value="BCAT-like_C"/>
</dbReference>
<sequence length="321" mass="35847">MKKPPPLGPNAFESHHAFFVCERIGQEGWLPYHQIRLPIDDLGFRQSVTAVERLRTYSRKPFLMDEHWTRLHQTLELIGVGRSVAERIAPANDHLLSCEALSERVQELFDRNAELVDSEGEIGITVWVTPGDRVGARPSMAVHLNRIDPQLVRSRMKHGQPVVLTDVVQPDEASWPRRAKVRCRLHYFLADSAARQAAEDATGVLKDTDGSWTESGIANLGLVIDNEIFLAPQDRVLPGITQGHLISISASLGISVRRRPLTTEMIRRAETVILTGTDSGIWFANAVYQSSDGAVANIREFDRPDARSVLRRLQNAMPSGQ</sequence>
<dbReference type="InterPro" id="IPR001544">
    <property type="entry name" value="Aminotrans_IV"/>
</dbReference>
<proteinExistence type="inferred from homology"/>
<dbReference type="GO" id="GO:0046394">
    <property type="term" value="P:carboxylic acid biosynthetic process"/>
    <property type="evidence" value="ECO:0007669"/>
    <property type="project" value="UniProtKB-ARBA"/>
</dbReference>
<gene>
    <name evidence="2" type="ORF">FHS27_003151</name>
</gene>
<keyword evidence="2" id="KW-0808">Transferase</keyword>
<organism evidence="2 3">
    <name type="scientific">Aporhodopirellula rubra</name>
    <dbReference type="NCBI Taxonomy" id="980271"/>
    <lineage>
        <taxon>Bacteria</taxon>
        <taxon>Pseudomonadati</taxon>
        <taxon>Planctomycetota</taxon>
        <taxon>Planctomycetia</taxon>
        <taxon>Pirellulales</taxon>
        <taxon>Pirellulaceae</taxon>
        <taxon>Aporhodopirellula</taxon>
    </lineage>
</organism>
<dbReference type="InterPro" id="IPR043131">
    <property type="entry name" value="BCAT-like_N"/>
</dbReference>
<accession>A0A7W5DZD7</accession>
<dbReference type="InterPro" id="IPR050571">
    <property type="entry name" value="Class-IV_PLP-Dep_Aminotrnsfr"/>
</dbReference>
<dbReference type="Gene3D" id="3.20.10.10">
    <property type="entry name" value="D-amino Acid Aminotransferase, subunit A, domain 2"/>
    <property type="match status" value="1"/>
</dbReference>
<dbReference type="GO" id="GO:0016829">
    <property type="term" value="F:lyase activity"/>
    <property type="evidence" value="ECO:0007669"/>
    <property type="project" value="UniProtKB-KW"/>
</dbReference>
<dbReference type="EMBL" id="JACHXU010000010">
    <property type="protein sequence ID" value="MBB3207330.1"/>
    <property type="molecule type" value="Genomic_DNA"/>
</dbReference>
<name>A0A7W5DZD7_9BACT</name>
<dbReference type="AlphaFoldDB" id="A0A7W5DZD7"/>
<evidence type="ECO:0000256" key="1">
    <source>
        <dbReference type="ARBA" id="ARBA00009320"/>
    </source>
</evidence>
<evidence type="ECO:0000313" key="3">
    <source>
        <dbReference type="Proteomes" id="UP000536179"/>
    </source>
</evidence>
<protein>
    <submittedName>
        <fullName evidence="2">Branched-subunit amino acid aminotransferase/4-amino-4-deoxychorismate lyase</fullName>
    </submittedName>
</protein>
<dbReference type="PANTHER" id="PTHR42743">
    <property type="entry name" value="AMINO-ACID AMINOTRANSFERASE"/>
    <property type="match status" value="1"/>
</dbReference>
<dbReference type="Proteomes" id="UP000536179">
    <property type="component" value="Unassembled WGS sequence"/>
</dbReference>
<comment type="similarity">
    <text evidence="1">Belongs to the class-IV pyridoxal-phosphate-dependent aminotransferase family.</text>
</comment>
<dbReference type="SUPFAM" id="SSF56752">
    <property type="entry name" value="D-aminoacid aminotransferase-like PLP-dependent enzymes"/>
    <property type="match status" value="1"/>
</dbReference>
<dbReference type="Gene3D" id="3.30.470.10">
    <property type="match status" value="1"/>
</dbReference>
<dbReference type="RefSeq" id="WP_184305693.1">
    <property type="nucleotide sequence ID" value="NZ_JACHXU010000010.1"/>
</dbReference>
<dbReference type="PANTHER" id="PTHR42743:SF4">
    <property type="entry name" value="BRANCHED-CHAIN-AMINO-ACID AMINOTRANSFERASE-RELATED"/>
    <property type="match status" value="1"/>
</dbReference>
<keyword evidence="3" id="KW-1185">Reference proteome</keyword>
<keyword evidence="2" id="KW-0456">Lyase</keyword>
<keyword evidence="2" id="KW-0032">Aminotransferase</keyword>
<dbReference type="GO" id="GO:0008483">
    <property type="term" value="F:transaminase activity"/>
    <property type="evidence" value="ECO:0007669"/>
    <property type="project" value="UniProtKB-KW"/>
</dbReference>
<evidence type="ECO:0000313" key="2">
    <source>
        <dbReference type="EMBL" id="MBB3207330.1"/>
    </source>
</evidence>